<feature type="domain" description="Phosphatidic acid phosphatase type 2/haloperoxidase" evidence="2">
    <location>
        <begin position="236"/>
        <end position="340"/>
    </location>
</feature>
<dbReference type="Pfam" id="PF01569">
    <property type="entry name" value="PAP2"/>
    <property type="match status" value="1"/>
</dbReference>
<evidence type="ECO:0000313" key="4">
    <source>
        <dbReference type="Proteomes" id="UP000248606"/>
    </source>
</evidence>
<sequence length="480" mass="52651">MASRLYKRFAVPAATALSMTALLAGTAQALPVTQQQDATVFTIGQDGMTLNKGTSKGNSRLEYTSAPQELSGPTRGYIMIAGKQTKPANARLFTRQPGYNPYQFVAPMGKGPDKNSMDSKEGFKPEQLATLYRSDVPKNISYSKVISGFYAAMDRADIKTANANLVMSINNNASLVQIQRAVADSNDENLITMSDALGTRLGKIYRDLYIGGKLVKLQQLVGGDMSRAFNFTNATGLEKAHYRNPRPFKEFPEHLKYYYETQGDFNSDKGYSGLALSYPSGHTNRAYIKGIILAAVFPEFAPQLLARASEVGFNRVVMGVHYPLDTVAGRMTGTASMAWHFADKRFYPLIAEAARDTRAIVEKACGTTIMKCWKQGKPFLSEAESIRVYTARMNYNLPNVGKAGQPMTVPETASALLLAKYPQLTDAQRDRILMLSSMDSGSPLDFEGQDGFWQRINLAKALSAHVKQLGNGAIQVRFAA</sequence>
<dbReference type="InterPro" id="IPR000326">
    <property type="entry name" value="PAP2/HPO"/>
</dbReference>
<keyword evidence="1" id="KW-0732">Signal</keyword>
<dbReference type="RefSeq" id="WP_290598596.1">
    <property type="nucleotide sequence ID" value="NZ_CAKZIO010000008.1"/>
</dbReference>
<name>A0A2W5K958_9ACTN</name>
<dbReference type="SUPFAM" id="SSF48317">
    <property type="entry name" value="Acid phosphatase/Vanadium-dependent haloperoxidase"/>
    <property type="match status" value="1"/>
</dbReference>
<dbReference type="Proteomes" id="UP000248606">
    <property type="component" value="Unassembled WGS sequence"/>
</dbReference>
<evidence type="ECO:0000259" key="2">
    <source>
        <dbReference type="Pfam" id="PF01569"/>
    </source>
</evidence>
<evidence type="ECO:0000256" key="1">
    <source>
        <dbReference type="SAM" id="SignalP"/>
    </source>
</evidence>
<feature type="chain" id="PRO_5015908609" description="Phosphatidic acid phosphatase type 2/haloperoxidase domain-containing protein" evidence="1">
    <location>
        <begin position="30"/>
        <end position="480"/>
    </location>
</feature>
<dbReference type="Gene3D" id="1.20.144.10">
    <property type="entry name" value="Phosphatidic acid phosphatase type 2/haloperoxidase"/>
    <property type="match status" value="1"/>
</dbReference>
<accession>A0A2W5K958</accession>
<dbReference type="InterPro" id="IPR036938">
    <property type="entry name" value="PAP2/HPO_sf"/>
</dbReference>
<evidence type="ECO:0000313" key="3">
    <source>
        <dbReference type="EMBL" id="PZP89012.1"/>
    </source>
</evidence>
<protein>
    <recommendedName>
        <fullName evidence="2">Phosphatidic acid phosphatase type 2/haloperoxidase domain-containing protein</fullName>
    </recommendedName>
</protein>
<proteinExistence type="predicted"/>
<organism evidence="3 4">
    <name type="scientific">Lawsonella clevelandensis</name>
    <dbReference type="NCBI Taxonomy" id="1528099"/>
    <lineage>
        <taxon>Bacteria</taxon>
        <taxon>Bacillati</taxon>
        <taxon>Actinomycetota</taxon>
        <taxon>Actinomycetes</taxon>
        <taxon>Mycobacteriales</taxon>
        <taxon>Lawsonellaceae</taxon>
        <taxon>Lawsonella</taxon>
    </lineage>
</organism>
<feature type="signal peptide" evidence="1">
    <location>
        <begin position="1"/>
        <end position="29"/>
    </location>
</feature>
<reference evidence="3 4" key="1">
    <citation type="submission" date="2017-08" db="EMBL/GenBank/DDBJ databases">
        <title>Infants hospitalized years apart are colonized by the same room-sourced microbial strains.</title>
        <authorList>
            <person name="Brooks B."/>
            <person name="Olm M.R."/>
            <person name="Firek B.A."/>
            <person name="Baker R."/>
            <person name="Thomas B.C."/>
            <person name="Morowitz M.J."/>
            <person name="Banfield J.F."/>
        </authorList>
    </citation>
    <scope>NUCLEOTIDE SEQUENCE [LARGE SCALE GENOMIC DNA]</scope>
    <source>
        <strain evidence="3">S2_006_000_R1_57</strain>
    </source>
</reference>
<gene>
    <name evidence="3" type="ORF">DI579_03655</name>
</gene>
<comment type="caution">
    <text evidence="3">The sequence shown here is derived from an EMBL/GenBank/DDBJ whole genome shotgun (WGS) entry which is preliminary data.</text>
</comment>
<dbReference type="AlphaFoldDB" id="A0A2W5K958"/>
<dbReference type="EMBL" id="QFOZ01000004">
    <property type="protein sequence ID" value="PZP89012.1"/>
    <property type="molecule type" value="Genomic_DNA"/>
</dbReference>